<accession>A0ACA9NIJ9</accession>
<gene>
    <name evidence="1" type="ORF">ACOLOM_LOCUS8478</name>
</gene>
<reference evidence="1" key="1">
    <citation type="submission" date="2021-06" db="EMBL/GenBank/DDBJ databases">
        <authorList>
            <person name="Kallberg Y."/>
            <person name="Tangrot J."/>
            <person name="Rosling A."/>
        </authorList>
    </citation>
    <scope>NUCLEOTIDE SEQUENCE</scope>
    <source>
        <strain evidence="1">CL356</strain>
    </source>
</reference>
<dbReference type="EMBL" id="CAJVPT010021981">
    <property type="protein sequence ID" value="CAG8657833.1"/>
    <property type="molecule type" value="Genomic_DNA"/>
</dbReference>
<evidence type="ECO:0000313" key="1">
    <source>
        <dbReference type="EMBL" id="CAG8657833.1"/>
    </source>
</evidence>
<organism evidence="1 2">
    <name type="scientific">Acaulospora colombiana</name>
    <dbReference type="NCBI Taxonomy" id="27376"/>
    <lineage>
        <taxon>Eukaryota</taxon>
        <taxon>Fungi</taxon>
        <taxon>Fungi incertae sedis</taxon>
        <taxon>Mucoromycota</taxon>
        <taxon>Glomeromycotina</taxon>
        <taxon>Glomeromycetes</taxon>
        <taxon>Diversisporales</taxon>
        <taxon>Acaulosporaceae</taxon>
        <taxon>Acaulospora</taxon>
    </lineage>
</organism>
<feature type="non-terminal residue" evidence="1">
    <location>
        <position position="184"/>
    </location>
</feature>
<keyword evidence="2" id="KW-1185">Reference proteome</keyword>
<proteinExistence type="predicted"/>
<evidence type="ECO:0000313" key="2">
    <source>
        <dbReference type="Proteomes" id="UP000789525"/>
    </source>
</evidence>
<name>A0ACA9NIJ9_9GLOM</name>
<protein>
    <submittedName>
        <fullName evidence="1">3037_t:CDS:1</fullName>
    </submittedName>
</protein>
<comment type="caution">
    <text evidence="1">The sequence shown here is derived from an EMBL/GenBank/DDBJ whole genome shotgun (WGS) entry which is preliminary data.</text>
</comment>
<dbReference type="Proteomes" id="UP000789525">
    <property type="component" value="Unassembled WGS sequence"/>
</dbReference>
<sequence>MSQASPIFADMLSFPSPALGKHVEHDLDDPKASPSRSLNASVELTESSDTLEDLLHFIYDTDMVKPDTMLLFNKSHRYTSPLDEYQRLSALFEASCKYEVEAAQRAVVDALQALLPHRALRAQIEDLATRLDHPNLASQARHYESIKLNRQLRAAVCLHIQIQLSPLISYLRQPGEHKAGDICG</sequence>